<protein>
    <submittedName>
        <fullName evidence="1">Uncharacterized protein</fullName>
    </submittedName>
</protein>
<comment type="caution">
    <text evidence="1">The sequence shown here is derived from an EMBL/GenBank/DDBJ whole genome shotgun (WGS) entry which is preliminary data.</text>
</comment>
<feature type="non-terminal residue" evidence="1">
    <location>
        <position position="1"/>
    </location>
</feature>
<dbReference type="AlphaFoldDB" id="A0A3A0VPU1"/>
<proteinExistence type="predicted"/>
<dbReference type="Proteomes" id="UP000265541">
    <property type="component" value="Unassembled WGS sequence"/>
</dbReference>
<sequence>EDTSGIGKNSRIISYIVFHDGKRTVYEGGEDETLGNISKKDDYKKLKYIKKHDKKEFESDKKSNVNILKDEKSNELAKELEDFKYDKPKERDLSIELKTDSSGNNTKKEFFNIARHGFVSGSSIDDNAIDVEEIYDTDKKISNPNEYGYYFTNVVSPTEIYDKKIAGLSNIDGVEDENSYDEPAYEDYKYLVTEVGDRTEKFEMDQPDDENVEVTD</sequence>
<organism evidence="1 2">
    <name type="scientific">Staphylococcus gallinarum</name>
    <dbReference type="NCBI Taxonomy" id="1293"/>
    <lineage>
        <taxon>Bacteria</taxon>
        <taxon>Bacillati</taxon>
        <taxon>Bacillota</taxon>
        <taxon>Bacilli</taxon>
        <taxon>Bacillales</taxon>
        <taxon>Staphylococcaceae</taxon>
        <taxon>Staphylococcus</taxon>
    </lineage>
</organism>
<accession>A0A3A0VPU1</accession>
<dbReference type="EMBL" id="QYJN01000082">
    <property type="protein sequence ID" value="RIP30665.1"/>
    <property type="molecule type" value="Genomic_DNA"/>
</dbReference>
<evidence type="ECO:0000313" key="1">
    <source>
        <dbReference type="EMBL" id="RIP30665.1"/>
    </source>
</evidence>
<gene>
    <name evidence="1" type="ORF">BUZ14_13920</name>
</gene>
<dbReference type="RefSeq" id="WP_119486331.1">
    <property type="nucleotide sequence ID" value="NZ_QYJN01000082.1"/>
</dbReference>
<reference evidence="1 2" key="1">
    <citation type="journal article" date="2016" name="Front. Microbiol.">
        <title>Comprehensive Phylogenetic Analysis of Bovine Non-aureus Staphylococci Species Based on Whole-Genome Sequencing.</title>
        <authorList>
            <person name="Naushad S."/>
            <person name="Barkema H.W."/>
            <person name="Luby C."/>
            <person name="Condas L.A."/>
            <person name="Nobrega D.B."/>
            <person name="Carson D.A."/>
            <person name="De Buck J."/>
        </authorList>
    </citation>
    <scope>NUCLEOTIDE SEQUENCE [LARGE SCALE GENOMIC DNA]</scope>
    <source>
        <strain evidence="1 2">SNUC 4781</strain>
    </source>
</reference>
<evidence type="ECO:0000313" key="2">
    <source>
        <dbReference type="Proteomes" id="UP000265541"/>
    </source>
</evidence>
<name>A0A3A0VPU1_STAGA</name>